<dbReference type="PANTHER" id="PTHR32063:SF28">
    <property type="entry name" value="BLR2861 PROTEIN"/>
    <property type="match status" value="1"/>
</dbReference>
<dbReference type="Pfam" id="PF00873">
    <property type="entry name" value="ACR_tran"/>
    <property type="match status" value="1"/>
</dbReference>
<protein>
    <submittedName>
        <fullName evidence="2">RND efflux system, inner membrane transporter</fullName>
    </submittedName>
</protein>
<proteinExistence type="predicted"/>
<dbReference type="InterPro" id="IPR001036">
    <property type="entry name" value="Acrflvin-R"/>
</dbReference>
<dbReference type="SUPFAM" id="SSF82693">
    <property type="entry name" value="Multidrug efflux transporter AcrB pore domain, PN1, PN2, PC1 and PC2 subdomains"/>
    <property type="match status" value="1"/>
</dbReference>
<reference evidence="2" key="1">
    <citation type="submission" date="2018-06" db="EMBL/GenBank/DDBJ databases">
        <authorList>
            <person name="Zhirakovskaya E."/>
        </authorList>
    </citation>
    <scope>NUCLEOTIDE SEQUENCE</scope>
</reference>
<feature type="transmembrane region" description="Helical" evidence="1">
    <location>
        <begin position="12"/>
        <end position="30"/>
    </location>
</feature>
<dbReference type="PANTHER" id="PTHR32063">
    <property type="match status" value="1"/>
</dbReference>
<dbReference type="Gene3D" id="1.20.1640.10">
    <property type="entry name" value="Multidrug efflux transporter AcrB transmembrane domain"/>
    <property type="match status" value="1"/>
</dbReference>
<keyword evidence="1" id="KW-0472">Membrane</keyword>
<organism evidence="2">
    <name type="scientific">hydrothermal vent metagenome</name>
    <dbReference type="NCBI Taxonomy" id="652676"/>
    <lineage>
        <taxon>unclassified sequences</taxon>
        <taxon>metagenomes</taxon>
        <taxon>ecological metagenomes</taxon>
    </lineage>
</organism>
<dbReference type="EMBL" id="UOFK01000214">
    <property type="protein sequence ID" value="VAW80179.1"/>
    <property type="molecule type" value="Genomic_DNA"/>
</dbReference>
<gene>
    <name evidence="2" type="ORF">MNBD_GAMMA13-1037</name>
</gene>
<dbReference type="PRINTS" id="PR00702">
    <property type="entry name" value="ACRIFLAVINRP"/>
</dbReference>
<accession>A0A3B0Z171</accession>
<keyword evidence="1" id="KW-1133">Transmembrane helix</keyword>
<feature type="non-terminal residue" evidence="2">
    <location>
        <position position="97"/>
    </location>
</feature>
<name>A0A3B0Z171_9ZZZZ</name>
<dbReference type="AlphaFoldDB" id="A0A3B0Z171"/>
<sequence length="97" mass="10761">MKFTDLFIRRPVLATVISLLIVLVGLRAMFSLEVRQYPETQNTVVTVTTSYPGANSELVKGFITTPLQQAIAEANGIDYLFARSTQGRSTIEAHMQL</sequence>
<dbReference type="Gene3D" id="3.30.70.1430">
    <property type="entry name" value="Multidrug efflux transporter AcrB pore domain"/>
    <property type="match status" value="1"/>
</dbReference>
<dbReference type="GO" id="GO:0042910">
    <property type="term" value="F:xenobiotic transmembrane transporter activity"/>
    <property type="evidence" value="ECO:0007669"/>
    <property type="project" value="TreeGrafter"/>
</dbReference>
<dbReference type="GO" id="GO:0005886">
    <property type="term" value="C:plasma membrane"/>
    <property type="evidence" value="ECO:0007669"/>
    <property type="project" value="TreeGrafter"/>
</dbReference>
<evidence type="ECO:0000313" key="2">
    <source>
        <dbReference type="EMBL" id="VAW80179.1"/>
    </source>
</evidence>
<evidence type="ECO:0000256" key="1">
    <source>
        <dbReference type="SAM" id="Phobius"/>
    </source>
</evidence>
<keyword evidence="1" id="KW-0812">Transmembrane</keyword>